<keyword evidence="1" id="KW-0812">Transmembrane</keyword>
<sequence length="189" mass="21482">MHQQTWPILSSLHAAGSSSMTLIIAAVVWPVVVLPFVLYRKWRQPNMYLTIWKPDGSKEVHHDTLSDSTGHPKHLISPIAHPKTTPFSANNPAVPRFPSPSKHHHGLPPLLSLSTRSPTNQATMPILPISSMPLWLFILFLLALYIDPFRRRRQPTYYYRWKADGTIEAHRMRSAFGNDDSDGDGEEEE</sequence>
<gene>
    <name evidence="2" type="ORF">IWX90DRAFT_416460</name>
</gene>
<feature type="transmembrane region" description="Helical" evidence="1">
    <location>
        <begin position="126"/>
        <end position="146"/>
    </location>
</feature>
<accession>A0ABR1XMG1</accession>
<evidence type="ECO:0000256" key="1">
    <source>
        <dbReference type="SAM" id="Phobius"/>
    </source>
</evidence>
<keyword evidence="1" id="KW-0472">Membrane</keyword>
<keyword evidence="3" id="KW-1185">Reference proteome</keyword>
<proteinExistence type="predicted"/>
<organism evidence="2 3">
    <name type="scientific">Phyllosticta citrichinensis</name>
    <dbReference type="NCBI Taxonomy" id="1130410"/>
    <lineage>
        <taxon>Eukaryota</taxon>
        <taxon>Fungi</taxon>
        <taxon>Dikarya</taxon>
        <taxon>Ascomycota</taxon>
        <taxon>Pezizomycotina</taxon>
        <taxon>Dothideomycetes</taxon>
        <taxon>Dothideomycetes incertae sedis</taxon>
        <taxon>Botryosphaeriales</taxon>
        <taxon>Phyllostictaceae</taxon>
        <taxon>Phyllosticta</taxon>
    </lineage>
</organism>
<keyword evidence="1" id="KW-1133">Transmembrane helix</keyword>
<name>A0ABR1XMG1_9PEZI</name>
<evidence type="ECO:0000313" key="3">
    <source>
        <dbReference type="Proteomes" id="UP001456524"/>
    </source>
</evidence>
<feature type="transmembrane region" description="Helical" evidence="1">
    <location>
        <begin position="20"/>
        <end position="39"/>
    </location>
</feature>
<dbReference type="EMBL" id="JBBWUH010000007">
    <property type="protein sequence ID" value="KAK8161407.1"/>
    <property type="molecule type" value="Genomic_DNA"/>
</dbReference>
<reference evidence="2 3" key="1">
    <citation type="journal article" date="2022" name="G3 (Bethesda)">
        <title>Enemy or ally: a genomic approach to elucidate the lifestyle of Phyllosticta citrichinaensis.</title>
        <authorList>
            <person name="Buijs V.A."/>
            <person name="Groenewald J.Z."/>
            <person name="Haridas S."/>
            <person name="LaButti K.M."/>
            <person name="Lipzen A."/>
            <person name="Martin F.M."/>
            <person name="Barry K."/>
            <person name="Grigoriev I.V."/>
            <person name="Crous P.W."/>
            <person name="Seidl M.F."/>
        </authorList>
    </citation>
    <scope>NUCLEOTIDE SEQUENCE [LARGE SCALE GENOMIC DNA]</scope>
    <source>
        <strain evidence="2 3">CBS 129764</strain>
    </source>
</reference>
<evidence type="ECO:0000313" key="2">
    <source>
        <dbReference type="EMBL" id="KAK8161407.1"/>
    </source>
</evidence>
<protein>
    <submittedName>
        <fullName evidence="2">Uncharacterized protein</fullName>
    </submittedName>
</protein>
<comment type="caution">
    <text evidence="2">The sequence shown here is derived from an EMBL/GenBank/DDBJ whole genome shotgun (WGS) entry which is preliminary data.</text>
</comment>
<dbReference type="Proteomes" id="UP001456524">
    <property type="component" value="Unassembled WGS sequence"/>
</dbReference>